<organism evidence="2 3">
    <name type="scientific">Olpidium bornovanus</name>
    <dbReference type="NCBI Taxonomy" id="278681"/>
    <lineage>
        <taxon>Eukaryota</taxon>
        <taxon>Fungi</taxon>
        <taxon>Fungi incertae sedis</taxon>
        <taxon>Olpidiomycota</taxon>
        <taxon>Olpidiomycotina</taxon>
        <taxon>Olpidiomycetes</taxon>
        <taxon>Olpidiales</taxon>
        <taxon>Olpidiaceae</taxon>
        <taxon>Olpidium</taxon>
    </lineage>
</organism>
<feature type="region of interest" description="Disordered" evidence="1">
    <location>
        <begin position="539"/>
        <end position="569"/>
    </location>
</feature>
<feature type="region of interest" description="Disordered" evidence="1">
    <location>
        <begin position="1"/>
        <end position="34"/>
    </location>
</feature>
<feature type="region of interest" description="Disordered" evidence="1">
    <location>
        <begin position="236"/>
        <end position="298"/>
    </location>
</feature>
<evidence type="ECO:0000313" key="3">
    <source>
        <dbReference type="Proteomes" id="UP000673691"/>
    </source>
</evidence>
<dbReference type="EMBL" id="JAEFCI010004304">
    <property type="protein sequence ID" value="KAG5461031.1"/>
    <property type="molecule type" value="Genomic_DNA"/>
</dbReference>
<gene>
    <name evidence="2" type="ORF">BJ554DRAFT_6845</name>
</gene>
<feature type="compositionally biased region" description="Pro residues" evidence="1">
    <location>
        <begin position="545"/>
        <end position="557"/>
    </location>
</feature>
<proteinExistence type="predicted"/>
<feature type="region of interest" description="Disordered" evidence="1">
    <location>
        <begin position="311"/>
        <end position="347"/>
    </location>
</feature>
<feature type="compositionally biased region" description="Basic and acidic residues" evidence="1">
    <location>
        <begin position="289"/>
        <end position="298"/>
    </location>
</feature>
<dbReference type="AlphaFoldDB" id="A0A8H8DJX3"/>
<feature type="compositionally biased region" description="Polar residues" evidence="1">
    <location>
        <begin position="314"/>
        <end position="326"/>
    </location>
</feature>
<dbReference type="CDD" id="cd20557">
    <property type="entry name" value="CYCLIN_ScPCL1-like"/>
    <property type="match status" value="1"/>
</dbReference>
<name>A0A8H8DJX3_9FUNG</name>
<comment type="caution">
    <text evidence="2">The sequence shown here is derived from an EMBL/GenBank/DDBJ whole genome shotgun (WGS) entry which is preliminary data.</text>
</comment>
<sequence>MAKGYTPAQPRLPSAIRKRERRGSADGRGRTLPRMLARPNHGWPVLSPAPTAKPVRSRKSRLCDIWAVMFIIIWSVKPSGDAVLSAARHSGHAHHFGSQPAVRRLCETLFPAFRVSSAASLVALLYLRRLKAAVTDAKLGWAHVSDEEVGTVVLMLADVWMNDANYSTASYTRFTGISAERLVSLRKLALDHLGTELGVPEDDFAGFKESVDNDLRAFQAERLAFAEALAACEATPAAPAPPGRRDSGCALEPERAGGPWSRRPPAGTGEEASRKPAWSSPTEEPLSDDPGRRSDGHGRQLQAIDHRLRFSGHGQHSSDPQPNVQPLRTGDRTAHSQNGRYPQPGESGLVCCNGRRAATFGGHYQDQAQRRDFFFSRNQREPASLPVAPVFVWVRKEVPAVVALEVGPVHESCERCLFSGHSGALGLGEQPVHDQVDSSGRASLVNARRRRDRPDGLCVGAAGNRTQASFVDTVGPSSQTCPSCGTNPGQLWAPGALAGAFAAAGVPGYLGAHAAARREVRPCQLPDHYLYPHHHQVARDGARPQPAPLSLPWPREPSTPTAGPASGAYRGLAQPWESAQAGGSWPWDPATLHAVPSSF</sequence>
<protein>
    <submittedName>
        <fullName evidence="2">Uncharacterized protein</fullName>
    </submittedName>
</protein>
<evidence type="ECO:0000313" key="2">
    <source>
        <dbReference type="EMBL" id="KAG5461031.1"/>
    </source>
</evidence>
<dbReference type="Proteomes" id="UP000673691">
    <property type="component" value="Unassembled WGS sequence"/>
</dbReference>
<evidence type="ECO:0000256" key="1">
    <source>
        <dbReference type="SAM" id="MobiDB-lite"/>
    </source>
</evidence>
<keyword evidence="3" id="KW-1185">Reference proteome</keyword>
<dbReference type="Gene3D" id="1.10.472.10">
    <property type="entry name" value="Cyclin-like"/>
    <property type="match status" value="1"/>
</dbReference>
<accession>A0A8H8DJX3</accession>
<reference evidence="2 3" key="1">
    <citation type="journal article" name="Sci. Rep.">
        <title>Genome-scale phylogenetic analyses confirm Olpidium as the closest living zoosporic fungus to the non-flagellated, terrestrial fungi.</title>
        <authorList>
            <person name="Chang Y."/>
            <person name="Rochon D."/>
            <person name="Sekimoto S."/>
            <person name="Wang Y."/>
            <person name="Chovatia M."/>
            <person name="Sandor L."/>
            <person name="Salamov A."/>
            <person name="Grigoriev I.V."/>
            <person name="Stajich J.E."/>
            <person name="Spatafora J.W."/>
        </authorList>
    </citation>
    <scope>NUCLEOTIDE SEQUENCE [LARGE SCALE GENOMIC DNA]</scope>
    <source>
        <strain evidence="2">S191</strain>
    </source>
</reference>
<feature type="compositionally biased region" description="Basic and acidic residues" evidence="1">
    <location>
        <begin position="243"/>
        <end position="255"/>
    </location>
</feature>